<name>A0A9I9E4P7_CUCME</name>
<protein>
    <submittedName>
        <fullName evidence="1">Uncharacterized protein</fullName>
    </submittedName>
</protein>
<sequence>MNDPSACGAFPYIPFVIKDIEPVNLVLSSPCEAAEKQCRPHEVGYELERVAVQAEGHGLLGHRSWICNERR</sequence>
<accession>A0A9I9E4P7</accession>
<dbReference type="AlphaFoldDB" id="A0A9I9E4P7"/>
<reference evidence="1" key="1">
    <citation type="submission" date="2023-03" db="UniProtKB">
        <authorList>
            <consortium name="EnsemblPlants"/>
        </authorList>
    </citation>
    <scope>IDENTIFICATION</scope>
</reference>
<evidence type="ECO:0000313" key="1">
    <source>
        <dbReference type="EnsemblPlants" id="MELO3C028722.2.1"/>
    </source>
</evidence>
<dbReference type="Gramene" id="MELO3C028722.2.1">
    <property type="protein sequence ID" value="MELO3C028722.2.1"/>
    <property type="gene ID" value="MELO3C028722.2"/>
</dbReference>
<proteinExistence type="predicted"/>
<dbReference type="EnsemblPlants" id="MELO3C028722.2.1">
    <property type="protein sequence ID" value="MELO3C028722.2.1"/>
    <property type="gene ID" value="MELO3C028722.2"/>
</dbReference>
<organism evidence="1">
    <name type="scientific">Cucumis melo</name>
    <name type="common">Muskmelon</name>
    <dbReference type="NCBI Taxonomy" id="3656"/>
    <lineage>
        <taxon>Eukaryota</taxon>
        <taxon>Viridiplantae</taxon>
        <taxon>Streptophyta</taxon>
        <taxon>Embryophyta</taxon>
        <taxon>Tracheophyta</taxon>
        <taxon>Spermatophyta</taxon>
        <taxon>Magnoliopsida</taxon>
        <taxon>eudicotyledons</taxon>
        <taxon>Gunneridae</taxon>
        <taxon>Pentapetalae</taxon>
        <taxon>rosids</taxon>
        <taxon>fabids</taxon>
        <taxon>Cucurbitales</taxon>
        <taxon>Cucurbitaceae</taxon>
        <taxon>Benincaseae</taxon>
        <taxon>Cucumis</taxon>
    </lineage>
</organism>